<evidence type="ECO:0000313" key="5">
    <source>
        <dbReference type="Proteomes" id="UP000051160"/>
    </source>
</evidence>
<protein>
    <submittedName>
        <fullName evidence="4">N-acetyltransferase GCN5</fullName>
    </submittedName>
</protein>
<dbReference type="InterPro" id="IPR017255">
    <property type="entry name" value="AcTrfase_GNAT_prd"/>
</dbReference>
<dbReference type="SUPFAM" id="SSF55729">
    <property type="entry name" value="Acyl-CoA N-acyltransferases (Nat)"/>
    <property type="match status" value="1"/>
</dbReference>
<dbReference type="PIRSF" id="PIRSF037663">
    <property type="entry name" value="Acetyltransf_GNAT_prd"/>
    <property type="match status" value="1"/>
</dbReference>
<dbReference type="CDD" id="cd04301">
    <property type="entry name" value="NAT_SF"/>
    <property type="match status" value="1"/>
</dbReference>
<evidence type="ECO:0000256" key="2">
    <source>
        <dbReference type="ARBA" id="ARBA00023315"/>
    </source>
</evidence>
<dbReference type="PROSITE" id="PS51186">
    <property type="entry name" value="GNAT"/>
    <property type="match status" value="1"/>
</dbReference>
<sequence>MEIRLMKPDDYEAAYALWSQTPGMNLKSLNNSYDGIKAIIDHNPTTCFVAEDAGQLVGTLLGGTDGRKGYFYHMAIAEAHRGQHIGSQLVQAVLKGFKDQNIVKIGLFTTNDNPDGRAFWEHVGFKVRPDITYLDLDL</sequence>
<evidence type="ECO:0000256" key="1">
    <source>
        <dbReference type="ARBA" id="ARBA00022679"/>
    </source>
</evidence>
<dbReference type="STRING" id="1423776.FD04_GL001481"/>
<reference evidence="4 5" key="1">
    <citation type="journal article" date="2015" name="Genome Announc.">
        <title>Expanding the biotechnology potential of lactobacilli through comparative genomics of 213 strains and associated genera.</title>
        <authorList>
            <person name="Sun Z."/>
            <person name="Harris H.M."/>
            <person name="McCann A."/>
            <person name="Guo C."/>
            <person name="Argimon S."/>
            <person name="Zhang W."/>
            <person name="Yang X."/>
            <person name="Jeffery I.B."/>
            <person name="Cooney J.C."/>
            <person name="Kagawa T.F."/>
            <person name="Liu W."/>
            <person name="Song Y."/>
            <person name="Salvetti E."/>
            <person name="Wrobel A."/>
            <person name="Rasinkangas P."/>
            <person name="Parkhill J."/>
            <person name="Rea M.C."/>
            <person name="O'Sullivan O."/>
            <person name="Ritari J."/>
            <person name="Douillard F.P."/>
            <person name="Paul Ross R."/>
            <person name="Yang R."/>
            <person name="Briner A.E."/>
            <person name="Felis G.E."/>
            <person name="de Vos W.M."/>
            <person name="Barrangou R."/>
            <person name="Klaenhammer T.R."/>
            <person name="Caufield P.W."/>
            <person name="Cui Y."/>
            <person name="Zhang H."/>
            <person name="O'Toole P.W."/>
        </authorList>
    </citation>
    <scope>NUCLEOTIDE SEQUENCE [LARGE SCALE GENOMIC DNA]</scope>
    <source>
        <strain evidence="4 5">DSM 19909</strain>
    </source>
</reference>
<dbReference type="PATRIC" id="fig|1423776.4.peg.1499"/>
<dbReference type="Proteomes" id="UP000051160">
    <property type="component" value="Unassembled WGS sequence"/>
</dbReference>
<accession>A0A0R1LNI8</accession>
<comment type="caution">
    <text evidence="4">The sequence shown here is derived from an EMBL/GenBank/DDBJ whole genome shotgun (WGS) entry which is preliminary data.</text>
</comment>
<proteinExistence type="predicted"/>
<dbReference type="Pfam" id="PF00583">
    <property type="entry name" value="Acetyltransf_1"/>
    <property type="match status" value="1"/>
</dbReference>
<dbReference type="PANTHER" id="PTHR43072">
    <property type="entry name" value="N-ACETYLTRANSFERASE"/>
    <property type="match status" value="1"/>
</dbReference>
<dbReference type="GO" id="GO:0016747">
    <property type="term" value="F:acyltransferase activity, transferring groups other than amino-acyl groups"/>
    <property type="evidence" value="ECO:0007669"/>
    <property type="project" value="InterPro"/>
</dbReference>
<feature type="domain" description="N-acetyltransferase" evidence="3">
    <location>
        <begin position="1"/>
        <end position="138"/>
    </location>
</feature>
<keyword evidence="5" id="KW-1185">Reference proteome</keyword>
<dbReference type="InterPro" id="IPR000182">
    <property type="entry name" value="GNAT_dom"/>
</dbReference>
<gene>
    <name evidence="4" type="ORF">FD04_GL001481</name>
</gene>
<evidence type="ECO:0000259" key="3">
    <source>
        <dbReference type="PROSITE" id="PS51186"/>
    </source>
</evidence>
<name>A0A0R1LNI8_9LACO</name>
<organism evidence="4 5">
    <name type="scientific">Secundilactobacillus odoratitofui DSM 19909 = JCM 15043</name>
    <dbReference type="NCBI Taxonomy" id="1423776"/>
    <lineage>
        <taxon>Bacteria</taxon>
        <taxon>Bacillati</taxon>
        <taxon>Bacillota</taxon>
        <taxon>Bacilli</taxon>
        <taxon>Lactobacillales</taxon>
        <taxon>Lactobacillaceae</taxon>
        <taxon>Secundilactobacillus</taxon>
    </lineage>
</organism>
<dbReference type="EMBL" id="AZEE01000029">
    <property type="protein sequence ID" value="KRK97454.1"/>
    <property type="molecule type" value="Genomic_DNA"/>
</dbReference>
<keyword evidence="1 4" id="KW-0808">Transferase</keyword>
<keyword evidence="2" id="KW-0012">Acyltransferase</keyword>
<dbReference type="Gene3D" id="3.40.630.30">
    <property type="match status" value="1"/>
</dbReference>
<dbReference type="AlphaFoldDB" id="A0A0R1LNI8"/>
<dbReference type="PANTHER" id="PTHR43072:SF51">
    <property type="entry name" value="ABC SUPERFAMILY TRANSPORT PROTEIN"/>
    <property type="match status" value="1"/>
</dbReference>
<dbReference type="RefSeq" id="WP_235805681.1">
    <property type="nucleotide sequence ID" value="NZ_AZEE01000029.1"/>
</dbReference>
<dbReference type="InterPro" id="IPR016181">
    <property type="entry name" value="Acyl_CoA_acyltransferase"/>
</dbReference>
<evidence type="ECO:0000313" key="4">
    <source>
        <dbReference type="EMBL" id="KRK97454.1"/>
    </source>
</evidence>